<dbReference type="Proteomes" id="UP000199354">
    <property type="component" value="Unassembled WGS sequence"/>
</dbReference>
<name>A0A1G5KJB7_9FLAO</name>
<evidence type="ECO:0008006" key="4">
    <source>
        <dbReference type="Google" id="ProtNLM"/>
    </source>
</evidence>
<proteinExistence type="predicted"/>
<accession>A0A1G5KJB7</accession>
<protein>
    <recommendedName>
        <fullName evidence="4">DUF4488 domain-containing protein</fullName>
    </recommendedName>
</protein>
<evidence type="ECO:0000313" key="3">
    <source>
        <dbReference type="Proteomes" id="UP000199354"/>
    </source>
</evidence>
<feature type="chain" id="PRO_5011712053" description="DUF4488 domain-containing protein" evidence="1">
    <location>
        <begin position="19"/>
        <end position="167"/>
    </location>
</feature>
<sequence>MKNYICALFLFLGLVCIAQESPVFDLQYKWINESKNYGIEIHSDLIILLKGKPDWKTSDLVQDKYYFIGKPLANEQNLFVTWLYNDVLFDVFKNGKTVKVQGKQYRMFKLQLNDEGILEVSISEKILEYEKRPISLWSPEADAFFVKKIALKRFIPEKTYQTNQHDH</sequence>
<keyword evidence="3" id="KW-1185">Reference proteome</keyword>
<dbReference type="AlphaFoldDB" id="A0A1G5KJB7"/>
<gene>
    <name evidence="2" type="ORF">SAMN02927903_03312</name>
</gene>
<dbReference type="EMBL" id="FMVF01000039">
    <property type="protein sequence ID" value="SCZ00039.1"/>
    <property type="molecule type" value="Genomic_DNA"/>
</dbReference>
<keyword evidence="1" id="KW-0732">Signal</keyword>
<evidence type="ECO:0000313" key="2">
    <source>
        <dbReference type="EMBL" id="SCZ00039.1"/>
    </source>
</evidence>
<organism evidence="2 3">
    <name type="scientific">Flavobacterium caeni</name>
    <dbReference type="NCBI Taxonomy" id="490189"/>
    <lineage>
        <taxon>Bacteria</taxon>
        <taxon>Pseudomonadati</taxon>
        <taxon>Bacteroidota</taxon>
        <taxon>Flavobacteriia</taxon>
        <taxon>Flavobacteriales</taxon>
        <taxon>Flavobacteriaceae</taxon>
        <taxon>Flavobacterium</taxon>
    </lineage>
</organism>
<reference evidence="2 3" key="1">
    <citation type="submission" date="2016-10" db="EMBL/GenBank/DDBJ databases">
        <authorList>
            <person name="de Groot N.N."/>
        </authorList>
    </citation>
    <scope>NUCLEOTIDE SEQUENCE [LARGE SCALE GENOMIC DNA]</scope>
    <source>
        <strain evidence="2 3">CGMCC 1.7031</strain>
    </source>
</reference>
<evidence type="ECO:0000256" key="1">
    <source>
        <dbReference type="SAM" id="SignalP"/>
    </source>
</evidence>
<feature type="signal peptide" evidence="1">
    <location>
        <begin position="1"/>
        <end position="18"/>
    </location>
</feature>
<dbReference type="RefSeq" id="WP_139149787.1">
    <property type="nucleotide sequence ID" value="NZ_FMVF01000039.1"/>
</dbReference>